<organism evidence="1 2">
    <name type="scientific">Hyalomma asiaticum</name>
    <name type="common">Tick</name>
    <dbReference type="NCBI Taxonomy" id="266040"/>
    <lineage>
        <taxon>Eukaryota</taxon>
        <taxon>Metazoa</taxon>
        <taxon>Ecdysozoa</taxon>
        <taxon>Arthropoda</taxon>
        <taxon>Chelicerata</taxon>
        <taxon>Arachnida</taxon>
        <taxon>Acari</taxon>
        <taxon>Parasitiformes</taxon>
        <taxon>Ixodida</taxon>
        <taxon>Ixodoidea</taxon>
        <taxon>Ixodidae</taxon>
        <taxon>Hyalomminae</taxon>
        <taxon>Hyalomma</taxon>
    </lineage>
</organism>
<comment type="caution">
    <text evidence="1">The sequence shown here is derived from an EMBL/GenBank/DDBJ whole genome shotgun (WGS) entry which is preliminary data.</text>
</comment>
<reference evidence="1" key="1">
    <citation type="submission" date="2020-05" db="EMBL/GenBank/DDBJ databases">
        <title>Large-scale comparative analyses of tick genomes elucidate their genetic diversity and vector capacities.</title>
        <authorList>
            <person name="Jia N."/>
            <person name="Wang J."/>
            <person name="Shi W."/>
            <person name="Du L."/>
            <person name="Sun Y."/>
            <person name="Zhan W."/>
            <person name="Jiang J."/>
            <person name="Wang Q."/>
            <person name="Zhang B."/>
            <person name="Ji P."/>
            <person name="Sakyi L.B."/>
            <person name="Cui X."/>
            <person name="Yuan T."/>
            <person name="Jiang B."/>
            <person name="Yang W."/>
            <person name="Lam T.T.-Y."/>
            <person name="Chang Q."/>
            <person name="Ding S."/>
            <person name="Wang X."/>
            <person name="Zhu J."/>
            <person name="Ruan X."/>
            <person name="Zhao L."/>
            <person name="Wei J."/>
            <person name="Que T."/>
            <person name="Du C."/>
            <person name="Cheng J."/>
            <person name="Dai P."/>
            <person name="Han X."/>
            <person name="Huang E."/>
            <person name="Gao Y."/>
            <person name="Liu J."/>
            <person name="Shao H."/>
            <person name="Ye R."/>
            <person name="Li L."/>
            <person name="Wei W."/>
            <person name="Wang X."/>
            <person name="Wang C."/>
            <person name="Yang T."/>
            <person name="Huo Q."/>
            <person name="Li W."/>
            <person name="Guo W."/>
            <person name="Chen H."/>
            <person name="Zhou L."/>
            <person name="Ni X."/>
            <person name="Tian J."/>
            <person name="Zhou Y."/>
            <person name="Sheng Y."/>
            <person name="Liu T."/>
            <person name="Pan Y."/>
            <person name="Xia L."/>
            <person name="Li J."/>
            <person name="Zhao F."/>
            <person name="Cao W."/>
        </authorList>
    </citation>
    <scope>NUCLEOTIDE SEQUENCE</scope>
    <source>
        <strain evidence="1">Hyas-2018</strain>
    </source>
</reference>
<evidence type="ECO:0000313" key="1">
    <source>
        <dbReference type="EMBL" id="KAH6926852.1"/>
    </source>
</evidence>
<proteinExistence type="predicted"/>
<sequence>MATYTPLQDDVETNVDARSAVKASPQSNEKMHVLEYNSVERNSLPEEEEGVLPTYDVKFRSYTPTEDSAHADLVNADQTAARSKKPNKMFPHKRVYVYCIPQWLPKAAVLLNGRALRVATRTSESIGDVPERIANSSGGLVLPRRVPARQTMALGF</sequence>
<keyword evidence="2" id="KW-1185">Reference proteome</keyword>
<evidence type="ECO:0000313" key="2">
    <source>
        <dbReference type="Proteomes" id="UP000821845"/>
    </source>
</evidence>
<dbReference type="Proteomes" id="UP000821845">
    <property type="component" value="Chromosome 7"/>
</dbReference>
<dbReference type="EMBL" id="CM023487">
    <property type="protein sequence ID" value="KAH6926852.1"/>
    <property type="molecule type" value="Genomic_DNA"/>
</dbReference>
<gene>
    <name evidence="1" type="ORF">HPB50_022578</name>
</gene>
<protein>
    <submittedName>
        <fullName evidence="1">Uncharacterized protein</fullName>
    </submittedName>
</protein>
<name>A0ACB7RV82_HYAAI</name>
<accession>A0ACB7RV82</accession>